<protein>
    <submittedName>
        <fullName evidence="2">Uncharacterized protein</fullName>
    </submittedName>
</protein>
<evidence type="ECO:0000256" key="1">
    <source>
        <dbReference type="SAM" id="MobiDB-lite"/>
    </source>
</evidence>
<reference evidence="2" key="2">
    <citation type="submission" date="2019-07" db="EMBL/GenBank/DDBJ databases">
        <authorList>
            <person name="Yang Y."/>
            <person name="Bocs S."/>
            <person name="Baudouin L."/>
        </authorList>
    </citation>
    <scope>NUCLEOTIDE SEQUENCE</scope>
    <source>
        <tissue evidence="2">Spear leaf of Hainan Tall coconut</tissue>
    </source>
</reference>
<feature type="region of interest" description="Disordered" evidence="1">
    <location>
        <begin position="1"/>
        <end position="34"/>
    </location>
</feature>
<feature type="region of interest" description="Disordered" evidence="1">
    <location>
        <begin position="78"/>
        <end position="100"/>
    </location>
</feature>
<sequence>MNSSSWRSAAMVSGARQTSRSTLPPPSLPGNAEILPSNLFARPLRNARGSPHPKSFPSYMGNRGELPIVMPAPSGFPSGKHRGAASHSATARRTASSPYATTLRCSSPAAHRSSLATTSPTTAVRSIHRERHLRARIVCESEHSGGVAEEVPAEVRRFGGAPAAELGPDIEEVPEGGAVGDSMVDDAPDEEGAIAELSDSEGSEGPQVALVADGGVEGEQGLDGQRDVG</sequence>
<name>A0A8K0I508_COCNU</name>
<gene>
    <name evidence="2" type="ORF">COCNU_04G000550</name>
</gene>
<evidence type="ECO:0000313" key="3">
    <source>
        <dbReference type="Proteomes" id="UP000797356"/>
    </source>
</evidence>
<accession>A0A8K0I508</accession>
<feature type="compositionally biased region" description="Acidic residues" evidence="1">
    <location>
        <begin position="183"/>
        <end position="202"/>
    </location>
</feature>
<reference evidence="2" key="1">
    <citation type="journal article" date="2017" name="Gigascience">
        <title>The genome draft of coconut (Cocos nucifera).</title>
        <authorList>
            <person name="Xiao Y."/>
            <person name="Xu P."/>
            <person name="Fan H."/>
            <person name="Baudouin L."/>
            <person name="Xia W."/>
            <person name="Bocs S."/>
            <person name="Xu J."/>
            <person name="Li Q."/>
            <person name="Guo A."/>
            <person name="Zhou L."/>
            <person name="Li J."/>
            <person name="Wu Y."/>
            <person name="Ma Z."/>
            <person name="Armero A."/>
            <person name="Issali A.E."/>
            <person name="Liu N."/>
            <person name="Peng M."/>
            <person name="Yang Y."/>
        </authorList>
    </citation>
    <scope>NUCLEOTIDE SEQUENCE</scope>
    <source>
        <tissue evidence="2">Spear leaf of Hainan Tall coconut</tissue>
    </source>
</reference>
<evidence type="ECO:0000313" key="2">
    <source>
        <dbReference type="EMBL" id="KAG1337749.1"/>
    </source>
</evidence>
<organism evidence="2 3">
    <name type="scientific">Cocos nucifera</name>
    <name type="common">Coconut palm</name>
    <dbReference type="NCBI Taxonomy" id="13894"/>
    <lineage>
        <taxon>Eukaryota</taxon>
        <taxon>Viridiplantae</taxon>
        <taxon>Streptophyta</taxon>
        <taxon>Embryophyta</taxon>
        <taxon>Tracheophyta</taxon>
        <taxon>Spermatophyta</taxon>
        <taxon>Magnoliopsida</taxon>
        <taxon>Liliopsida</taxon>
        <taxon>Arecaceae</taxon>
        <taxon>Arecoideae</taxon>
        <taxon>Cocoseae</taxon>
        <taxon>Attaleinae</taxon>
        <taxon>Cocos</taxon>
    </lineage>
</organism>
<dbReference type="OrthoDB" id="927333at2759"/>
<dbReference type="EMBL" id="CM017875">
    <property type="protein sequence ID" value="KAG1337749.1"/>
    <property type="molecule type" value="Genomic_DNA"/>
</dbReference>
<comment type="caution">
    <text evidence="2">The sequence shown here is derived from an EMBL/GenBank/DDBJ whole genome shotgun (WGS) entry which is preliminary data.</text>
</comment>
<keyword evidence="3" id="KW-1185">Reference proteome</keyword>
<dbReference type="AlphaFoldDB" id="A0A8K0I508"/>
<dbReference type="Proteomes" id="UP000797356">
    <property type="component" value="Chromosome 4"/>
</dbReference>
<proteinExistence type="predicted"/>
<feature type="region of interest" description="Disordered" evidence="1">
    <location>
        <begin position="162"/>
        <end position="229"/>
    </location>
</feature>
<feature type="compositionally biased region" description="Low complexity" evidence="1">
    <location>
        <begin position="85"/>
        <end position="100"/>
    </location>
</feature>